<keyword evidence="2 6" id="KW-0963">Cytoplasm</keyword>
<dbReference type="PANTHER" id="PTHR11599">
    <property type="entry name" value="PROTEASOME SUBUNIT ALPHA/BETA"/>
    <property type="match status" value="1"/>
</dbReference>
<dbReference type="PROSITE" id="PS51475">
    <property type="entry name" value="PROTEASOME_ALPHA_2"/>
    <property type="match status" value="1"/>
</dbReference>
<dbReference type="InterPro" id="IPR050115">
    <property type="entry name" value="Proteasome_alpha"/>
</dbReference>
<dbReference type="AlphaFoldDB" id="A0A0P4VKU2"/>
<sequence length="255" mass="28066">MSSIGTGYDLSASQFSPDGRVFQVEYAQKAIENSGTVIGLRGKDGVVLAIEKLVTSKLYEPGANKRLFTIDSHIGMAVAGLISDARQLAEVARTEAANYRSQYKSSIPLKYLNERVSMYMHAYTLYSAVRPFGCSVILSSYNNITGPEMYMIDPSGVSYGYFGCAVGKAKQAAKTEIEKLKLKDMTCMELVKEAARIIYLVHDELKDKQFVLEMSWIGKHTEGINEAVPATIHAEAEKDAKAAMEEDSDSETEDI</sequence>
<dbReference type="GO" id="GO:0006511">
    <property type="term" value="P:ubiquitin-dependent protein catabolic process"/>
    <property type="evidence" value="ECO:0007669"/>
    <property type="project" value="InterPro"/>
</dbReference>
<accession>A0A0P4VKU2</accession>
<dbReference type="Pfam" id="PF00227">
    <property type="entry name" value="Proteasome"/>
    <property type="match status" value="1"/>
</dbReference>
<keyword evidence="3 5" id="KW-0647">Proteasome</keyword>
<dbReference type="SUPFAM" id="SSF56235">
    <property type="entry name" value="N-terminal nucleophile aminohydrolases (Ntn hydrolases)"/>
    <property type="match status" value="1"/>
</dbReference>
<evidence type="ECO:0000259" key="7">
    <source>
        <dbReference type="PROSITE" id="PS00388"/>
    </source>
</evidence>
<dbReference type="Gene3D" id="3.60.20.10">
    <property type="entry name" value="Glutamine Phosphoribosylpyrophosphate, subunit 1, domain 1"/>
    <property type="match status" value="1"/>
</dbReference>
<evidence type="ECO:0000313" key="8">
    <source>
        <dbReference type="EMBL" id="JAI55718.1"/>
    </source>
</evidence>
<evidence type="ECO:0000256" key="2">
    <source>
        <dbReference type="ARBA" id="ARBA00022490"/>
    </source>
</evidence>
<organism evidence="8">
    <name type="scientific">Rhodnius neglectus</name>
    <dbReference type="NCBI Taxonomy" id="72488"/>
    <lineage>
        <taxon>Eukaryota</taxon>
        <taxon>Metazoa</taxon>
        <taxon>Ecdysozoa</taxon>
        <taxon>Arthropoda</taxon>
        <taxon>Hexapoda</taxon>
        <taxon>Insecta</taxon>
        <taxon>Pterygota</taxon>
        <taxon>Neoptera</taxon>
        <taxon>Paraneoptera</taxon>
        <taxon>Hemiptera</taxon>
        <taxon>Heteroptera</taxon>
        <taxon>Panheteroptera</taxon>
        <taxon>Cimicomorpha</taxon>
        <taxon>Reduviidae</taxon>
        <taxon>Triatominae</taxon>
        <taxon>Rhodnius</taxon>
    </lineage>
</organism>
<dbReference type="CDD" id="cd03751">
    <property type="entry name" value="proteasome_alpha_type_3"/>
    <property type="match status" value="1"/>
</dbReference>
<keyword evidence="4 6" id="KW-0539">Nucleus</keyword>
<comment type="subcellular location">
    <subcellularLocation>
        <location evidence="6">Cytoplasm</location>
    </subcellularLocation>
    <subcellularLocation>
        <location evidence="6">Nucleus</location>
    </subcellularLocation>
</comment>
<comment type="function">
    <text evidence="1">The proteasome is a multicatalytic proteinase complex which is characterized by its ability to cleave peptides with Arg, Phe, Tyr, Leu, and Glu adjacent to the leaving group at neutral or slightly basic pH. The proteasome has an ATP-dependent proteolytic activity.</text>
</comment>
<dbReference type="InterPro" id="IPR023332">
    <property type="entry name" value="Proteasome_alpha-type"/>
</dbReference>
<evidence type="ECO:0000256" key="3">
    <source>
        <dbReference type="ARBA" id="ARBA00022942"/>
    </source>
</evidence>
<dbReference type="PROSITE" id="PS00388">
    <property type="entry name" value="PROTEASOME_ALPHA_1"/>
    <property type="match status" value="1"/>
</dbReference>
<dbReference type="InterPro" id="IPR001353">
    <property type="entry name" value="Proteasome_sua/b"/>
</dbReference>
<dbReference type="FunFam" id="3.60.20.10:FF:000007">
    <property type="entry name" value="Proteasome subunit alpha type"/>
    <property type="match status" value="1"/>
</dbReference>
<dbReference type="GO" id="GO:0005634">
    <property type="term" value="C:nucleus"/>
    <property type="evidence" value="ECO:0007669"/>
    <property type="project" value="UniProtKB-SubCell"/>
</dbReference>
<evidence type="ECO:0000256" key="4">
    <source>
        <dbReference type="ARBA" id="ARBA00023242"/>
    </source>
</evidence>
<evidence type="ECO:0000256" key="6">
    <source>
        <dbReference type="RuleBase" id="RU000551"/>
    </source>
</evidence>
<evidence type="ECO:0000256" key="1">
    <source>
        <dbReference type="ARBA" id="ARBA00002000"/>
    </source>
</evidence>
<comment type="similarity">
    <text evidence="5 6">Belongs to the peptidase T1A family.</text>
</comment>
<dbReference type="GO" id="GO:0019773">
    <property type="term" value="C:proteasome core complex, alpha-subunit complex"/>
    <property type="evidence" value="ECO:0007669"/>
    <property type="project" value="UniProtKB-UniRule"/>
</dbReference>
<reference evidence="8" key="1">
    <citation type="journal article" date="2016" name="PLoS Negl. Trop. Dis.">
        <title>A Deep Insight into the Sialome of Rhodnius neglectus, a Vector of Chagas Disease.</title>
        <authorList>
            <person name="Santiago P.B."/>
            <person name="Assumpcao T.C."/>
            <person name="Araujo C.N."/>
            <person name="Bastos I.M."/>
            <person name="Neves D."/>
            <person name="Silva I.G."/>
            <person name="Charneau S."/>
            <person name="Queiroz R.M."/>
            <person name="Raiol T."/>
            <person name="Oliveira J.V."/>
            <person name="Sousa M.V."/>
            <person name="Calvo E."/>
            <person name="Ribeiro J.M."/>
            <person name="Santana J.M."/>
        </authorList>
    </citation>
    <scope>NUCLEOTIDE SEQUENCE</scope>
    <source>
        <tissue evidence="8">Salivary glands</tissue>
    </source>
</reference>
<dbReference type="Pfam" id="PF10584">
    <property type="entry name" value="Proteasome_A_N"/>
    <property type="match status" value="1"/>
</dbReference>
<feature type="domain" description="Proteasome alpha-type subunits" evidence="7">
    <location>
        <begin position="8"/>
        <end position="30"/>
    </location>
</feature>
<proteinExistence type="evidence at transcript level"/>
<comment type="subunit">
    <text evidence="6">The 20S proteasome core is composed of 28 subunits that are arranged in four stacked rings, resulting in a barrel-shaped structure. The two end rings are each formed by seven alpha subunits, and the two central rings are each formed by seven beta subunits.</text>
</comment>
<dbReference type="InterPro" id="IPR029055">
    <property type="entry name" value="Ntn_hydrolases_N"/>
</dbReference>
<dbReference type="GO" id="GO:0005737">
    <property type="term" value="C:cytoplasm"/>
    <property type="evidence" value="ECO:0007669"/>
    <property type="project" value="UniProtKB-SubCell"/>
</dbReference>
<evidence type="ECO:0000256" key="5">
    <source>
        <dbReference type="PROSITE-ProRule" id="PRU00808"/>
    </source>
</evidence>
<name>A0A0P4VKU2_9HEMI</name>
<dbReference type="SMART" id="SM00948">
    <property type="entry name" value="Proteasome_A_N"/>
    <property type="match status" value="1"/>
</dbReference>
<dbReference type="EMBL" id="GDKW01000877">
    <property type="protein sequence ID" value="JAI55718.1"/>
    <property type="molecule type" value="mRNA"/>
</dbReference>
<protein>
    <recommendedName>
        <fullName evidence="6">Proteasome subunit alpha type</fullName>
    </recommendedName>
</protein>
<dbReference type="InterPro" id="IPR000426">
    <property type="entry name" value="Proteasome_asu_N"/>
</dbReference>